<protein>
    <recommendedName>
        <fullName evidence="3">Acetoin utilization protein AcuC</fullName>
    </recommendedName>
</protein>
<dbReference type="UniPathway" id="UPA00040"/>
<evidence type="ECO:0000259" key="5">
    <source>
        <dbReference type="Pfam" id="PF00850"/>
    </source>
</evidence>
<reference evidence="6" key="1">
    <citation type="submission" date="2020-02" db="EMBL/GenBank/DDBJ databases">
        <authorList>
            <person name="Meier V. D."/>
        </authorList>
    </citation>
    <scope>NUCLEOTIDE SEQUENCE</scope>
    <source>
        <strain evidence="6">AVDCRST_MAG16</strain>
    </source>
</reference>
<proteinExistence type="inferred from homology"/>
<evidence type="ECO:0000256" key="4">
    <source>
        <dbReference type="ARBA" id="ARBA00022627"/>
    </source>
</evidence>
<dbReference type="InterPro" id="IPR000286">
    <property type="entry name" value="HDACs"/>
</dbReference>
<dbReference type="EMBL" id="CADCUE010000233">
    <property type="protein sequence ID" value="CAA9352945.1"/>
    <property type="molecule type" value="Genomic_DNA"/>
</dbReference>
<dbReference type="Gene3D" id="3.40.800.20">
    <property type="entry name" value="Histone deacetylase domain"/>
    <property type="match status" value="1"/>
</dbReference>
<dbReference type="InterPro" id="IPR023801">
    <property type="entry name" value="His_deacetylse_dom"/>
</dbReference>
<dbReference type="InterPro" id="IPR037138">
    <property type="entry name" value="His_deacetylse_dom_sf"/>
</dbReference>
<dbReference type="PANTHER" id="PTHR10625">
    <property type="entry name" value="HISTONE DEACETYLASE HDAC1-RELATED"/>
    <property type="match status" value="1"/>
</dbReference>
<dbReference type="GO" id="GO:0040029">
    <property type="term" value="P:epigenetic regulation of gene expression"/>
    <property type="evidence" value="ECO:0007669"/>
    <property type="project" value="TreeGrafter"/>
</dbReference>
<feature type="domain" description="Histone deacetylase" evidence="5">
    <location>
        <begin position="22"/>
        <end position="320"/>
    </location>
</feature>
<keyword evidence="4" id="KW-0006">Acetoin catabolism</keyword>
<evidence type="ECO:0000313" key="6">
    <source>
        <dbReference type="EMBL" id="CAA9352945.1"/>
    </source>
</evidence>
<dbReference type="InterPro" id="IPR023696">
    <property type="entry name" value="Ureohydrolase_dom_sf"/>
</dbReference>
<organism evidence="6">
    <name type="scientific">uncultured Frankineae bacterium</name>
    <dbReference type="NCBI Taxonomy" id="437475"/>
    <lineage>
        <taxon>Bacteria</taxon>
        <taxon>Bacillati</taxon>
        <taxon>Actinomycetota</taxon>
        <taxon>Actinomycetes</taxon>
        <taxon>Frankiales</taxon>
        <taxon>environmental samples</taxon>
    </lineage>
</organism>
<dbReference type="PRINTS" id="PR01272">
    <property type="entry name" value="ACUCPROTEIN"/>
</dbReference>
<dbReference type="CDD" id="cd09994">
    <property type="entry name" value="HDAC_AcuC_like"/>
    <property type="match status" value="1"/>
</dbReference>
<evidence type="ECO:0000256" key="3">
    <source>
        <dbReference type="ARBA" id="ARBA00020218"/>
    </source>
</evidence>
<evidence type="ECO:0000256" key="2">
    <source>
        <dbReference type="ARBA" id="ARBA00005947"/>
    </source>
</evidence>
<comment type="similarity">
    <text evidence="2">Belongs to the histone deacetylase family.</text>
</comment>
<dbReference type="GO" id="GO:0045150">
    <property type="term" value="P:acetoin catabolic process"/>
    <property type="evidence" value="ECO:0007669"/>
    <property type="project" value="UniProtKB-UniPathway"/>
</dbReference>
<dbReference type="GO" id="GO:0004407">
    <property type="term" value="F:histone deacetylase activity"/>
    <property type="evidence" value="ECO:0007669"/>
    <property type="project" value="TreeGrafter"/>
</dbReference>
<comment type="pathway">
    <text evidence="1">Ketone degradation; acetoin degradation.</text>
</comment>
<dbReference type="SUPFAM" id="SSF52768">
    <property type="entry name" value="Arginase/deacetylase"/>
    <property type="match status" value="1"/>
</dbReference>
<dbReference type="AlphaFoldDB" id="A0A6J4M8Q7"/>
<dbReference type="Pfam" id="PF00850">
    <property type="entry name" value="Hist_deacetyl"/>
    <property type="match status" value="1"/>
</dbReference>
<dbReference type="InterPro" id="IPR003085">
    <property type="entry name" value="AcuC"/>
</dbReference>
<gene>
    <name evidence="6" type="ORF">AVDCRST_MAG16-2485</name>
</gene>
<dbReference type="PANTHER" id="PTHR10625:SF10">
    <property type="entry name" value="HISTONE DEACETYLASE HDAC1"/>
    <property type="match status" value="1"/>
</dbReference>
<dbReference type="PRINTS" id="PR01270">
    <property type="entry name" value="HDASUPER"/>
</dbReference>
<evidence type="ECO:0000256" key="1">
    <source>
        <dbReference type="ARBA" id="ARBA00005101"/>
    </source>
</evidence>
<name>A0A6J4M8Q7_9ACTN</name>
<sequence>MSDSTLVVWDDVFTDYDFGATHPLRPLRLELTMALAGQLGVLDRPGVTVGAPTSASDDLLELVHDPMYVASVKRAPDDLMGRLSLRYGLGTGDVPVFDRMHEAAALVTGATVDAARAVWTGAQQHAVNISGGLHHAMRDRASGFCVYDDPAVAIAWLLAQGATRVAYVDVDVHHGDGVEAAFYDDPRVLTLSMHESGRTLFPGTGWADQVGSGEGVGANVNVALPMGTGDAGWLRAFEAVVPPVLRAFSPQVMLTQHGCDTHALDPLAHLMMSVDGQRVAYRRLHELAHELCGGKWIAVGGGGYEPVQVVPRAWTHLLAEVTGAPLDGATPGDWRDLAQRRGQELAPTSLTDGQDPAFVAWEGGSGDPDDAVDRAVLETREATFPHLGLEPLAAQG</sequence>
<accession>A0A6J4M8Q7</accession>